<gene>
    <name evidence="1" type="ORF">LCGC14_0298160</name>
</gene>
<dbReference type="AlphaFoldDB" id="A0A0F9U893"/>
<comment type="caution">
    <text evidence="1">The sequence shown here is derived from an EMBL/GenBank/DDBJ whole genome shotgun (WGS) entry which is preliminary data.</text>
</comment>
<sequence length="64" mass="7048">MKKILLEDAEGDPCFIGHTDPCGFAREQYVFVQVGGKVGWFTAKGAREFAKTIEEAAKELEVGK</sequence>
<proteinExistence type="predicted"/>
<evidence type="ECO:0000313" key="1">
    <source>
        <dbReference type="EMBL" id="KKN83577.1"/>
    </source>
</evidence>
<protein>
    <submittedName>
        <fullName evidence="1">Uncharacterized protein</fullName>
    </submittedName>
</protein>
<reference evidence="1" key="1">
    <citation type="journal article" date="2015" name="Nature">
        <title>Complex archaea that bridge the gap between prokaryotes and eukaryotes.</title>
        <authorList>
            <person name="Spang A."/>
            <person name="Saw J.H."/>
            <person name="Jorgensen S.L."/>
            <person name="Zaremba-Niedzwiedzka K."/>
            <person name="Martijn J."/>
            <person name="Lind A.E."/>
            <person name="van Eijk R."/>
            <person name="Schleper C."/>
            <person name="Guy L."/>
            <person name="Ettema T.J."/>
        </authorList>
    </citation>
    <scope>NUCLEOTIDE SEQUENCE</scope>
</reference>
<accession>A0A0F9U893</accession>
<organism evidence="1">
    <name type="scientific">marine sediment metagenome</name>
    <dbReference type="NCBI Taxonomy" id="412755"/>
    <lineage>
        <taxon>unclassified sequences</taxon>
        <taxon>metagenomes</taxon>
        <taxon>ecological metagenomes</taxon>
    </lineage>
</organism>
<dbReference type="EMBL" id="LAZR01000183">
    <property type="protein sequence ID" value="KKN83577.1"/>
    <property type="molecule type" value="Genomic_DNA"/>
</dbReference>
<name>A0A0F9U893_9ZZZZ</name>